<dbReference type="OrthoDB" id="25620at2759"/>
<dbReference type="Pfam" id="PF01926">
    <property type="entry name" value="MMR_HSR1"/>
    <property type="match status" value="1"/>
</dbReference>
<evidence type="ECO:0000313" key="4">
    <source>
        <dbReference type="Proteomes" id="UP000225706"/>
    </source>
</evidence>
<feature type="compositionally biased region" description="Basic and acidic residues" evidence="1">
    <location>
        <begin position="298"/>
        <end position="309"/>
    </location>
</feature>
<feature type="compositionally biased region" description="Basic and acidic residues" evidence="1">
    <location>
        <begin position="122"/>
        <end position="132"/>
    </location>
</feature>
<comment type="caution">
    <text evidence="3">The sequence shown here is derived from an EMBL/GenBank/DDBJ whole genome shotgun (WGS) entry which is preliminary data.</text>
</comment>
<feature type="domain" description="G" evidence="2">
    <location>
        <begin position="41"/>
        <end position="161"/>
    </location>
</feature>
<dbReference type="InterPro" id="IPR027417">
    <property type="entry name" value="P-loop_NTPase"/>
</dbReference>
<gene>
    <name evidence="3" type="ORF">AWC38_SpisGene19016</name>
</gene>
<keyword evidence="4" id="KW-1185">Reference proteome</keyword>
<sequence>MAELQDEISSLCDRIRDYKIGDFEKFHDAIEGEMEGCCINIAVFGMTGSGKSALINTIFQSLGYPKVAVIQSTGKEGTKVLESFVLPGKQITLFDTRGFFEMDFKEEGELFRILNGIERPGDDLKRDEESARKAKAAGQGAHKLEKPPITDQMHVVLWVIKAIDIRFGLGQYREIIKYVQDQLRETIITILTVLTFDDEVQRNPNADEERKRLKEAAIKVTGSDMRNVFMIANPLPGKDLDPVYKERVLELMEKALKCGERSIRMRQTKRESPKKQVRHSECVASNLKYPTPVEHEDEPPIDRKYKCLP</sequence>
<reference evidence="4" key="1">
    <citation type="journal article" date="2017" name="bioRxiv">
        <title>Comparative analysis of the genomes of Stylophora pistillata and Acropora digitifera provides evidence for extensive differences between species of corals.</title>
        <authorList>
            <person name="Voolstra C.R."/>
            <person name="Li Y."/>
            <person name="Liew Y.J."/>
            <person name="Baumgarten S."/>
            <person name="Zoccola D."/>
            <person name="Flot J.-F."/>
            <person name="Tambutte S."/>
            <person name="Allemand D."/>
            <person name="Aranda M."/>
        </authorList>
    </citation>
    <scope>NUCLEOTIDE SEQUENCE [LARGE SCALE GENOMIC DNA]</scope>
</reference>
<evidence type="ECO:0000256" key="1">
    <source>
        <dbReference type="SAM" id="MobiDB-lite"/>
    </source>
</evidence>
<name>A0A2B4RK09_STYPI</name>
<protein>
    <recommendedName>
        <fullName evidence="2">G domain-containing protein</fullName>
    </recommendedName>
</protein>
<proteinExistence type="predicted"/>
<dbReference type="GO" id="GO:0005525">
    <property type="term" value="F:GTP binding"/>
    <property type="evidence" value="ECO:0007669"/>
    <property type="project" value="InterPro"/>
</dbReference>
<dbReference type="CDD" id="cd00882">
    <property type="entry name" value="Ras_like_GTPase"/>
    <property type="match status" value="1"/>
</dbReference>
<dbReference type="InterPro" id="IPR006073">
    <property type="entry name" value="GTP-bd"/>
</dbReference>
<accession>A0A2B4RK09</accession>
<dbReference type="AlphaFoldDB" id="A0A2B4RK09"/>
<feature type="compositionally biased region" description="Basic and acidic residues" evidence="1">
    <location>
        <begin position="263"/>
        <end position="281"/>
    </location>
</feature>
<dbReference type="PANTHER" id="PTHR14241:SF32">
    <property type="entry name" value="VWFA DOMAIN-CONTAINING PROTEIN-RELATED"/>
    <property type="match status" value="1"/>
</dbReference>
<dbReference type="PANTHER" id="PTHR14241">
    <property type="entry name" value="INTERFERON-INDUCED PROTEIN 44"/>
    <property type="match status" value="1"/>
</dbReference>
<dbReference type="Gene3D" id="3.40.50.300">
    <property type="entry name" value="P-loop containing nucleotide triphosphate hydrolases"/>
    <property type="match status" value="1"/>
</dbReference>
<feature type="region of interest" description="Disordered" evidence="1">
    <location>
        <begin position="263"/>
        <end position="309"/>
    </location>
</feature>
<dbReference type="EMBL" id="LSMT01000525">
    <property type="protein sequence ID" value="PFX16697.1"/>
    <property type="molecule type" value="Genomic_DNA"/>
</dbReference>
<dbReference type="SUPFAM" id="SSF52540">
    <property type="entry name" value="P-loop containing nucleoside triphosphate hydrolases"/>
    <property type="match status" value="1"/>
</dbReference>
<evidence type="ECO:0000259" key="2">
    <source>
        <dbReference type="Pfam" id="PF01926"/>
    </source>
</evidence>
<evidence type="ECO:0000313" key="3">
    <source>
        <dbReference type="EMBL" id="PFX16697.1"/>
    </source>
</evidence>
<organism evidence="3 4">
    <name type="scientific">Stylophora pistillata</name>
    <name type="common">Smooth cauliflower coral</name>
    <dbReference type="NCBI Taxonomy" id="50429"/>
    <lineage>
        <taxon>Eukaryota</taxon>
        <taxon>Metazoa</taxon>
        <taxon>Cnidaria</taxon>
        <taxon>Anthozoa</taxon>
        <taxon>Hexacorallia</taxon>
        <taxon>Scleractinia</taxon>
        <taxon>Astrocoeniina</taxon>
        <taxon>Pocilloporidae</taxon>
        <taxon>Stylophora</taxon>
    </lineage>
</organism>
<feature type="region of interest" description="Disordered" evidence="1">
    <location>
        <begin position="122"/>
        <end position="141"/>
    </location>
</feature>
<dbReference type="Proteomes" id="UP000225706">
    <property type="component" value="Unassembled WGS sequence"/>
</dbReference>